<keyword evidence="6 12" id="KW-0418">Kinase</keyword>
<dbReference type="CDD" id="cd16917">
    <property type="entry name" value="HATPase_UhpB-NarQ-NarX-like"/>
    <property type="match status" value="1"/>
</dbReference>
<feature type="transmembrane region" description="Helical" evidence="10">
    <location>
        <begin position="100"/>
        <end position="118"/>
    </location>
</feature>
<dbReference type="Proteomes" id="UP000676325">
    <property type="component" value="Unassembled WGS sequence"/>
</dbReference>
<accession>A0A941IHX4</accession>
<dbReference type="SMART" id="SM00387">
    <property type="entry name" value="HATPase_c"/>
    <property type="match status" value="1"/>
</dbReference>
<keyword evidence="10" id="KW-1133">Transmembrane helix</keyword>
<gene>
    <name evidence="12" type="ORF">KDK95_07705</name>
</gene>
<dbReference type="Pfam" id="PF02518">
    <property type="entry name" value="HATPase_c"/>
    <property type="match status" value="1"/>
</dbReference>
<dbReference type="SUPFAM" id="SSF55874">
    <property type="entry name" value="ATPase domain of HSP90 chaperone/DNA topoisomerase II/histidine kinase"/>
    <property type="match status" value="1"/>
</dbReference>
<evidence type="ECO:0000256" key="9">
    <source>
        <dbReference type="SAM" id="Coils"/>
    </source>
</evidence>
<dbReference type="InterPro" id="IPR036890">
    <property type="entry name" value="HATPase_C_sf"/>
</dbReference>
<dbReference type="Pfam" id="PF07730">
    <property type="entry name" value="HisKA_3"/>
    <property type="match status" value="1"/>
</dbReference>
<evidence type="ECO:0000256" key="7">
    <source>
        <dbReference type="ARBA" id="ARBA00022840"/>
    </source>
</evidence>
<comment type="caution">
    <text evidence="12">The sequence shown here is derived from an EMBL/GenBank/DDBJ whole genome shotgun (WGS) entry which is preliminary data.</text>
</comment>
<keyword evidence="5" id="KW-0547">Nucleotide-binding</keyword>
<dbReference type="InterPro" id="IPR011712">
    <property type="entry name" value="Sig_transdc_His_kin_sub3_dim/P"/>
</dbReference>
<reference evidence="12" key="1">
    <citation type="submission" date="2021-04" db="EMBL/GenBank/DDBJ databases">
        <title>Genome based classification of Actinospica acidithermotolerans sp. nov., an actinobacterium isolated from an Indonesian hot spring.</title>
        <authorList>
            <person name="Kusuma A.B."/>
            <person name="Putra K.E."/>
            <person name="Nafisah S."/>
            <person name="Loh J."/>
            <person name="Nouioui I."/>
            <person name="Goodfellow M."/>
        </authorList>
    </citation>
    <scope>NUCLEOTIDE SEQUENCE</scope>
    <source>
        <strain evidence="12">MGRD01-02</strain>
    </source>
</reference>
<dbReference type="RefSeq" id="WP_212517330.1">
    <property type="nucleotide sequence ID" value="NZ_JAGSOH010000013.1"/>
</dbReference>
<dbReference type="PANTHER" id="PTHR24421:SF10">
    <property type="entry name" value="NITRATE_NITRITE SENSOR PROTEIN NARQ"/>
    <property type="match status" value="1"/>
</dbReference>
<dbReference type="InterPro" id="IPR003594">
    <property type="entry name" value="HATPase_dom"/>
</dbReference>
<feature type="transmembrane region" description="Helical" evidence="10">
    <location>
        <begin position="12"/>
        <end position="32"/>
    </location>
</feature>
<keyword evidence="3" id="KW-0597">Phosphoprotein</keyword>
<comment type="catalytic activity">
    <reaction evidence="1">
        <text>ATP + protein L-histidine = ADP + protein N-phospho-L-histidine.</text>
        <dbReference type="EC" id="2.7.13.3"/>
    </reaction>
</comment>
<evidence type="ECO:0000256" key="1">
    <source>
        <dbReference type="ARBA" id="ARBA00000085"/>
    </source>
</evidence>
<feature type="transmembrane region" description="Helical" evidence="10">
    <location>
        <begin position="58"/>
        <end position="79"/>
    </location>
</feature>
<dbReference type="InterPro" id="IPR050482">
    <property type="entry name" value="Sensor_HK_TwoCompSys"/>
</dbReference>
<evidence type="ECO:0000313" key="13">
    <source>
        <dbReference type="Proteomes" id="UP000676325"/>
    </source>
</evidence>
<evidence type="ECO:0000256" key="5">
    <source>
        <dbReference type="ARBA" id="ARBA00022741"/>
    </source>
</evidence>
<protein>
    <recommendedName>
        <fullName evidence="2">histidine kinase</fullName>
        <ecNumber evidence="2">2.7.13.3</ecNumber>
    </recommendedName>
</protein>
<keyword evidence="8" id="KW-0902">Two-component regulatory system</keyword>
<evidence type="ECO:0000256" key="10">
    <source>
        <dbReference type="SAM" id="Phobius"/>
    </source>
</evidence>
<organism evidence="12 13">
    <name type="scientific">Actinospica acidithermotolerans</name>
    <dbReference type="NCBI Taxonomy" id="2828514"/>
    <lineage>
        <taxon>Bacteria</taxon>
        <taxon>Bacillati</taxon>
        <taxon>Actinomycetota</taxon>
        <taxon>Actinomycetes</taxon>
        <taxon>Catenulisporales</taxon>
        <taxon>Actinospicaceae</taxon>
        <taxon>Actinospica</taxon>
    </lineage>
</organism>
<proteinExistence type="predicted"/>
<keyword evidence="13" id="KW-1185">Reference proteome</keyword>
<dbReference type="PANTHER" id="PTHR24421">
    <property type="entry name" value="NITRATE/NITRITE SENSOR PROTEIN NARX-RELATED"/>
    <property type="match status" value="1"/>
</dbReference>
<feature type="domain" description="Histidine kinase/HSP90-like ATPase" evidence="11">
    <location>
        <begin position="293"/>
        <end position="386"/>
    </location>
</feature>
<evidence type="ECO:0000256" key="6">
    <source>
        <dbReference type="ARBA" id="ARBA00022777"/>
    </source>
</evidence>
<keyword evidence="9" id="KW-0175">Coiled coil</keyword>
<dbReference type="GO" id="GO:0046983">
    <property type="term" value="F:protein dimerization activity"/>
    <property type="evidence" value="ECO:0007669"/>
    <property type="project" value="InterPro"/>
</dbReference>
<evidence type="ECO:0000256" key="4">
    <source>
        <dbReference type="ARBA" id="ARBA00022679"/>
    </source>
</evidence>
<feature type="transmembrane region" description="Helical" evidence="10">
    <location>
        <begin position="130"/>
        <end position="149"/>
    </location>
</feature>
<dbReference type="EMBL" id="JAGSOH010000013">
    <property type="protein sequence ID" value="MBR7826182.1"/>
    <property type="molecule type" value="Genomic_DNA"/>
</dbReference>
<dbReference type="Gene3D" id="3.30.565.10">
    <property type="entry name" value="Histidine kinase-like ATPase, C-terminal domain"/>
    <property type="match status" value="1"/>
</dbReference>
<dbReference type="Gene3D" id="1.20.5.1930">
    <property type="match status" value="1"/>
</dbReference>
<dbReference type="Pfam" id="PF23539">
    <property type="entry name" value="DUF7134"/>
    <property type="match status" value="1"/>
</dbReference>
<name>A0A941IHX4_9ACTN</name>
<dbReference type="GO" id="GO:0016020">
    <property type="term" value="C:membrane"/>
    <property type="evidence" value="ECO:0007669"/>
    <property type="project" value="InterPro"/>
</dbReference>
<keyword evidence="7" id="KW-0067">ATP-binding</keyword>
<evidence type="ECO:0000259" key="11">
    <source>
        <dbReference type="SMART" id="SM00387"/>
    </source>
</evidence>
<keyword evidence="10" id="KW-0812">Transmembrane</keyword>
<evidence type="ECO:0000313" key="12">
    <source>
        <dbReference type="EMBL" id="MBR7826182.1"/>
    </source>
</evidence>
<feature type="coiled-coil region" evidence="9">
    <location>
        <begin position="160"/>
        <end position="187"/>
    </location>
</feature>
<dbReference type="AlphaFoldDB" id="A0A941IHX4"/>
<dbReference type="GO" id="GO:0005524">
    <property type="term" value="F:ATP binding"/>
    <property type="evidence" value="ECO:0007669"/>
    <property type="project" value="UniProtKB-KW"/>
</dbReference>
<sequence>MTRLYIWLQRHPTHVDGVVAVVLVLFGLLTMGHEPGWWKIAPLVIGAPIVVRRKYPGAVFWTIIAIGAFQVLTPTYISASDLAVPIALYSLAAYRPRRHSLAGLGVCLVGAAVAIYRVHPTGAHESASVLLWTFAYCVFASPMIIAWVAGDSMQYRRSYYVELEEKAQRLERERDQQAQIAAATERARIARELHDVVAHNVSVMVVQAEGAAYAMDSAPENTRKALGAIAETGRSALVEMRRLLGVLRAQDGEADRAPQPGIDQLEDLLEQVRTTGVSVEFRVEGVPVELSQGVALAAYRIVQESLTNARKHGGPEVSACVGMHYNEQELRLRVRDNGRGAGAPTDGQGNGLAGMRERVAMFGGELTAGPLAEGGFQVEAVLPYESARVLQ</sequence>
<dbReference type="EC" id="2.7.13.3" evidence="2"/>
<evidence type="ECO:0000256" key="3">
    <source>
        <dbReference type="ARBA" id="ARBA00022553"/>
    </source>
</evidence>
<evidence type="ECO:0000256" key="2">
    <source>
        <dbReference type="ARBA" id="ARBA00012438"/>
    </source>
</evidence>
<keyword evidence="10" id="KW-0472">Membrane</keyword>
<evidence type="ECO:0000256" key="8">
    <source>
        <dbReference type="ARBA" id="ARBA00023012"/>
    </source>
</evidence>
<dbReference type="GO" id="GO:0000155">
    <property type="term" value="F:phosphorelay sensor kinase activity"/>
    <property type="evidence" value="ECO:0007669"/>
    <property type="project" value="InterPro"/>
</dbReference>
<dbReference type="InterPro" id="IPR055558">
    <property type="entry name" value="DUF7134"/>
</dbReference>
<keyword evidence="4" id="KW-0808">Transferase</keyword>